<dbReference type="GO" id="GO:0050380">
    <property type="term" value="F:undecaprenyl-diphosphatase activity"/>
    <property type="evidence" value="ECO:0007669"/>
    <property type="project" value="UniProtKB-EC"/>
</dbReference>
<feature type="transmembrane region" description="Helical" evidence="1">
    <location>
        <begin position="198"/>
        <end position="220"/>
    </location>
</feature>
<dbReference type="InterPro" id="IPR000326">
    <property type="entry name" value="PAP2/HPO"/>
</dbReference>
<gene>
    <name evidence="3" type="ORF">QO010_000820</name>
</gene>
<reference evidence="3 4" key="1">
    <citation type="submission" date="2023-07" db="EMBL/GenBank/DDBJ databases">
        <title>Genomic Encyclopedia of Type Strains, Phase IV (KMG-IV): sequencing the most valuable type-strain genomes for metagenomic binning, comparative biology and taxonomic classification.</title>
        <authorList>
            <person name="Goeker M."/>
        </authorList>
    </citation>
    <scope>NUCLEOTIDE SEQUENCE [LARGE SCALE GENOMIC DNA]</scope>
    <source>
        <strain evidence="3 4">DSM 18695</strain>
    </source>
</reference>
<keyword evidence="3" id="KW-0378">Hydrolase</keyword>
<feature type="transmembrane region" description="Helical" evidence="1">
    <location>
        <begin position="12"/>
        <end position="31"/>
    </location>
</feature>
<organism evidence="3 4">
    <name type="scientific">Caulobacter ginsengisoli</name>
    <dbReference type="NCBI Taxonomy" id="400775"/>
    <lineage>
        <taxon>Bacteria</taxon>
        <taxon>Pseudomonadati</taxon>
        <taxon>Pseudomonadota</taxon>
        <taxon>Alphaproteobacteria</taxon>
        <taxon>Caulobacterales</taxon>
        <taxon>Caulobacteraceae</taxon>
        <taxon>Caulobacter</taxon>
    </lineage>
</organism>
<dbReference type="Pfam" id="PF01569">
    <property type="entry name" value="PAP2"/>
    <property type="match status" value="1"/>
</dbReference>
<keyword evidence="4" id="KW-1185">Reference proteome</keyword>
<feature type="transmembrane region" description="Helical" evidence="1">
    <location>
        <begin position="171"/>
        <end position="192"/>
    </location>
</feature>
<feature type="transmembrane region" description="Helical" evidence="1">
    <location>
        <begin position="71"/>
        <end position="94"/>
    </location>
</feature>
<dbReference type="SUPFAM" id="SSF48317">
    <property type="entry name" value="Acid phosphatase/Vanadium-dependent haloperoxidase"/>
    <property type="match status" value="1"/>
</dbReference>
<feature type="transmembrane region" description="Helical" evidence="1">
    <location>
        <begin position="101"/>
        <end position="121"/>
    </location>
</feature>
<accession>A0ABU0IM38</accession>
<feature type="transmembrane region" description="Helical" evidence="1">
    <location>
        <begin position="141"/>
        <end position="159"/>
    </location>
</feature>
<dbReference type="EC" id="3.6.1.27" evidence="3"/>
<proteinExistence type="predicted"/>
<dbReference type="PANTHER" id="PTHR14969:SF13">
    <property type="entry name" value="AT30094P"/>
    <property type="match status" value="1"/>
</dbReference>
<feature type="domain" description="Phosphatidic acid phosphatase type 2/haloperoxidase" evidence="2">
    <location>
        <begin position="103"/>
        <end position="213"/>
    </location>
</feature>
<dbReference type="RefSeq" id="WP_307346330.1">
    <property type="nucleotide sequence ID" value="NZ_JAUSVS010000001.1"/>
</dbReference>
<keyword evidence="1" id="KW-0472">Membrane</keyword>
<evidence type="ECO:0000256" key="1">
    <source>
        <dbReference type="SAM" id="Phobius"/>
    </source>
</evidence>
<dbReference type="Proteomes" id="UP001228905">
    <property type="component" value="Unassembled WGS sequence"/>
</dbReference>
<dbReference type="CDD" id="cd03392">
    <property type="entry name" value="PAP2_like_2"/>
    <property type="match status" value="1"/>
</dbReference>
<dbReference type="EMBL" id="JAUSVS010000001">
    <property type="protein sequence ID" value="MDQ0463072.1"/>
    <property type="molecule type" value="Genomic_DNA"/>
</dbReference>
<dbReference type="SMART" id="SM00014">
    <property type="entry name" value="acidPPc"/>
    <property type="match status" value="1"/>
</dbReference>
<keyword evidence="1" id="KW-0812">Transmembrane</keyword>
<protein>
    <submittedName>
        <fullName evidence="3">Undecaprenyl-diphosphatase</fullName>
        <ecNumber evidence="3">3.6.1.27</ecNumber>
    </submittedName>
</protein>
<keyword evidence="1" id="KW-1133">Transmembrane helix</keyword>
<dbReference type="Gene3D" id="1.20.144.10">
    <property type="entry name" value="Phosphatidic acid phosphatase type 2/haloperoxidase"/>
    <property type="match status" value="1"/>
</dbReference>
<evidence type="ECO:0000313" key="3">
    <source>
        <dbReference type="EMBL" id="MDQ0463072.1"/>
    </source>
</evidence>
<name>A0ABU0IM38_9CAUL</name>
<dbReference type="PANTHER" id="PTHR14969">
    <property type="entry name" value="SPHINGOSINE-1-PHOSPHATE PHOSPHOHYDROLASE"/>
    <property type="match status" value="1"/>
</dbReference>
<evidence type="ECO:0000313" key="4">
    <source>
        <dbReference type="Proteomes" id="UP001228905"/>
    </source>
</evidence>
<evidence type="ECO:0000259" key="2">
    <source>
        <dbReference type="SMART" id="SM00014"/>
    </source>
</evidence>
<dbReference type="InterPro" id="IPR036938">
    <property type="entry name" value="PAP2/HPO_sf"/>
</dbReference>
<comment type="caution">
    <text evidence="3">The sequence shown here is derived from an EMBL/GenBank/DDBJ whole genome shotgun (WGS) entry which is preliminary data.</text>
</comment>
<sequence length="224" mass="24124">MKAFFARFEIRTLAALMTVAAAIWAFLTIGGEVGESETLPTDRQLLLLLRTPGHPADPIGPHWFEESMRDVTALGGFTVLTLLTVVAASVLLFYGKAKQAVVFVGTVLAAEISSDLLKLVYDRARPDLVPHGSYVYSHSFPSGHSTVSAAAYLTLVSVIASLDPHRHAKAFLFAIAGLVVLSIGFSRVYLGVHWPSDVLAGWALGAAWALAARLVLGWWLRRGA</sequence>